<accession>A0ABP9J4R6</accession>
<evidence type="ECO:0000313" key="3">
    <source>
        <dbReference type="Proteomes" id="UP001501759"/>
    </source>
</evidence>
<sequence length="55" mass="5536">MGFPGGTKVTNSGSATGTVSTDKSGRFDVDGLSGSKFVVKTGKGKAELTCAMVKH</sequence>
<reference evidence="3" key="1">
    <citation type="journal article" date="2019" name="Int. J. Syst. Evol. Microbiol.">
        <title>The Global Catalogue of Microorganisms (GCM) 10K type strain sequencing project: providing services to taxonomists for standard genome sequencing and annotation.</title>
        <authorList>
            <consortium name="The Broad Institute Genomics Platform"/>
            <consortium name="The Broad Institute Genome Sequencing Center for Infectious Disease"/>
            <person name="Wu L."/>
            <person name="Ma J."/>
        </authorList>
    </citation>
    <scope>NUCLEOTIDE SEQUENCE [LARGE SCALE GENOMIC DNA]</scope>
    <source>
        <strain evidence="3">JCM 18409</strain>
    </source>
</reference>
<name>A0ABP9J4R6_9ACTN</name>
<gene>
    <name evidence="2" type="ORF">GCM10023335_50610</name>
</gene>
<feature type="region of interest" description="Disordered" evidence="1">
    <location>
        <begin position="1"/>
        <end position="28"/>
    </location>
</feature>
<evidence type="ECO:0000256" key="1">
    <source>
        <dbReference type="SAM" id="MobiDB-lite"/>
    </source>
</evidence>
<keyword evidence="3" id="KW-1185">Reference proteome</keyword>
<feature type="compositionally biased region" description="Polar residues" evidence="1">
    <location>
        <begin position="8"/>
        <end position="22"/>
    </location>
</feature>
<dbReference type="Proteomes" id="UP001501759">
    <property type="component" value="Unassembled WGS sequence"/>
</dbReference>
<dbReference type="EMBL" id="BAABKB010000021">
    <property type="protein sequence ID" value="GAA5020628.1"/>
    <property type="molecule type" value="Genomic_DNA"/>
</dbReference>
<protein>
    <submittedName>
        <fullName evidence="2">Uncharacterized protein</fullName>
    </submittedName>
</protein>
<evidence type="ECO:0000313" key="2">
    <source>
        <dbReference type="EMBL" id="GAA5020628.1"/>
    </source>
</evidence>
<comment type="caution">
    <text evidence="2">The sequence shown here is derived from an EMBL/GenBank/DDBJ whole genome shotgun (WGS) entry which is preliminary data.</text>
</comment>
<organism evidence="2 3">
    <name type="scientific">Streptomyces siamensis</name>
    <dbReference type="NCBI Taxonomy" id="1274986"/>
    <lineage>
        <taxon>Bacteria</taxon>
        <taxon>Bacillati</taxon>
        <taxon>Actinomycetota</taxon>
        <taxon>Actinomycetes</taxon>
        <taxon>Kitasatosporales</taxon>
        <taxon>Streptomycetaceae</taxon>
        <taxon>Streptomyces</taxon>
    </lineage>
</organism>
<dbReference type="RefSeq" id="WP_345653656.1">
    <property type="nucleotide sequence ID" value="NZ_BAABKB010000021.1"/>
</dbReference>
<proteinExistence type="predicted"/>